<dbReference type="Gene3D" id="3.30.720.110">
    <property type="match status" value="1"/>
</dbReference>
<dbReference type="PROSITE" id="PS51819">
    <property type="entry name" value="VOC"/>
    <property type="match status" value="1"/>
</dbReference>
<gene>
    <name evidence="2" type="ORF">Pla110_06160</name>
</gene>
<feature type="domain" description="VOC" evidence="1">
    <location>
        <begin position="6"/>
        <end position="134"/>
    </location>
</feature>
<organism evidence="2 3">
    <name type="scientific">Polystyrenella longa</name>
    <dbReference type="NCBI Taxonomy" id="2528007"/>
    <lineage>
        <taxon>Bacteria</taxon>
        <taxon>Pseudomonadati</taxon>
        <taxon>Planctomycetota</taxon>
        <taxon>Planctomycetia</taxon>
        <taxon>Planctomycetales</taxon>
        <taxon>Planctomycetaceae</taxon>
        <taxon>Polystyrenella</taxon>
    </lineage>
</organism>
<dbReference type="Gene3D" id="3.30.720.120">
    <property type="match status" value="1"/>
</dbReference>
<dbReference type="Proteomes" id="UP000317178">
    <property type="component" value="Chromosome"/>
</dbReference>
<dbReference type="PANTHER" id="PTHR34109">
    <property type="entry name" value="BNAUNNG04460D PROTEIN-RELATED"/>
    <property type="match status" value="1"/>
</dbReference>
<dbReference type="AlphaFoldDB" id="A0A518CI60"/>
<dbReference type="SUPFAM" id="SSF54593">
    <property type="entry name" value="Glyoxalase/Bleomycin resistance protein/Dihydroxybiphenyl dioxygenase"/>
    <property type="match status" value="1"/>
</dbReference>
<name>A0A518CI60_9PLAN</name>
<evidence type="ECO:0000313" key="3">
    <source>
        <dbReference type="Proteomes" id="UP000317178"/>
    </source>
</evidence>
<dbReference type="OrthoDB" id="9795306at2"/>
<evidence type="ECO:0000259" key="1">
    <source>
        <dbReference type="PROSITE" id="PS51819"/>
    </source>
</evidence>
<accession>A0A518CI60</accession>
<keyword evidence="3" id="KW-1185">Reference proteome</keyword>
<dbReference type="InterPro" id="IPR029068">
    <property type="entry name" value="Glyas_Bleomycin-R_OHBP_Dase"/>
</dbReference>
<dbReference type="EMBL" id="CP036281">
    <property type="protein sequence ID" value="QDU78912.1"/>
    <property type="molecule type" value="Genomic_DNA"/>
</dbReference>
<reference evidence="2 3" key="1">
    <citation type="submission" date="2019-02" db="EMBL/GenBank/DDBJ databases">
        <title>Deep-cultivation of Planctomycetes and their phenomic and genomic characterization uncovers novel biology.</title>
        <authorList>
            <person name="Wiegand S."/>
            <person name="Jogler M."/>
            <person name="Boedeker C."/>
            <person name="Pinto D."/>
            <person name="Vollmers J."/>
            <person name="Rivas-Marin E."/>
            <person name="Kohn T."/>
            <person name="Peeters S.H."/>
            <person name="Heuer A."/>
            <person name="Rast P."/>
            <person name="Oberbeckmann S."/>
            <person name="Bunk B."/>
            <person name="Jeske O."/>
            <person name="Meyerdierks A."/>
            <person name="Storesund J.E."/>
            <person name="Kallscheuer N."/>
            <person name="Luecker S."/>
            <person name="Lage O.M."/>
            <person name="Pohl T."/>
            <person name="Merkel B.J."/>
            <person name="Hornburger P."/>
            <person name="Mueller R.-W."/>
            <person name="Bruemmer F."/>
            <person name="Labrenz M."/>
            <person name="Spormann A.M."/>
            <person name="Op den Camp H."/>
            <person name="Overmann J."/>
            <person name="Amann R."/>
            <person name="Jetten M.S.M."/>
            <person name="Mascher T."/>
            <person name="Medema M.H."/>
            <person name="Devos D.P."/>
            <person name="Kaster A.-K."/>
            <person name="Ovreas L."/>
            <person name="Rohde M."/>
            <person name="Galperin M.Y."/>
            <person name="Jogler C."/>
        </authorList>
    </citation>
    <scope>NUCLEOTIDE SEQUENCE [LARGE SCALE GENOMIC DNA]</scope>
    <source>
        <strain evidence="2 3">Pla110</strain>
    </source>
</reference>
<dbReference type="KEGG" id="plon:Pla110_06160"/>
<dbReference type="InterPro" id="IPR037523">
    <property type="entry name" value="VOC_core"/>
</dbReference>
<protein>
    <recommendedName>
        <fullName evidence="1">VOC domain-containing protein</fullName>
    </recommendedName>
</protein>
<dbReference type="PANTHER" id="PTHR34109:SF1">
    <property type="entry name" value="VOC DOMAIN-CONTAINING PROTEIN"/>
    <property type="match status" value="1"/>
</dbReference>
<dbReference type="Pfam" id="PF00903">
    <property type="entry name" value="Glyoxalase"/>
    <property type="match status" value="1"/>
</dbReference>
<dbReference type="InterPro" id="IPR004360">
    <property type="entry name" value="Glyas_Fos-R_dOase_dom"/>
</dbReference>
<sequence length="156" mass="17111">MSDTDPLPSVTPYLVVRHAAEAIAFYKQAFDAKELFVMTLPGTEAILHAQLAIGNSQIMLAEEMPDMNPMSRSPKSLGGSPVTIHLYCDNVDKTFEQAVAAGATVTMELMDAFWGDRYGRLEDPFGHHWSLAQPIEDVAHEEMAKRALELFGGEGS</sequence>
<dbReference type="RefSeq" id="WP_144993025.1">
    <property type="nucleotide sequence ID" value="NZ_CP036281.1"/>
</dbReference>
<evidence type="ECO:0000313" key="2">
    <source>
        <dbReference type="EMBL" id="QDU78912.1"/>
    </source>
</evidence>
<proteinExistence type="predicted"/>
<dbReference type="CDD" id="cd07246">
    <property type="entry name" value="VOC_like"/>
    <property type="match status" value="1"/>
</dbReference>